<dbReference type="InterPro" id="IPR013087">
    <property type="entry name" value="Znf_C2H2_type"/>
</dbReference>
<keyword evidence="2" id="KW-0677">Repeat</keyword>
<evidence type="ECO:0000313" key="9">
    <source>
        <dbReference type="RefSeq" id="XP_022304317.1"/>
    </source>
</evidence>
<dbReference type="PANTHER" id="PTHR24379">
    <property type="entry name" value="KRAB AND ZINC FINGER DOMAIN-CONTAINING"/>
    <property type="match status" value="1"/>
</dbReference>
<proteinExistence type="predicted"/>
<keyword evidence="3 5" id="KW-0863">Zinc-finger</keyword>
<evidence type="ECO:0000256" key="6">
    <source>
        <dbReference type="SAM" id="MobiDB-lite"/>
    </source>
</evidence>
<feature type="compositionally biased region" description="Low complexity" evidence="6">
    <location>
        <begin position="92"/>
        <end position="108"/>
    </location>
</feature>
<dbReference type="OrthoDB" id="6160319at2759"/>
<dbReference type="Pfam" id="PF00096">
    <property type="entry name" value="zf-C2H2"/>
    <property type="match status" value="3"/>
</dbReference>
<evidence type="ECO:0000256" key="4">
    <source>
        <dbReference type="ARBA" id="ARBA00022833"/>
    </source>
</evidence>
<dbReference type="InterPro" id="IPR036236">
    <property type="entry name" value="Znf_C2H2_sf"/>
</dbReference>
<feature type="region of interest" description="Disordered" evidence="6">
    <location>
        <begin position="91"/>
        <end position="116"/>
    </location>
</feature>
<dbReference type="KEGG" id="cvn:111111561"/>
<evidence type="ECO:0000256" key="1">
    <source>
        <dbReference type="ARBA" id="ARBA00022723"/>
    </source>
</evidence>
<dbReference type="GeneID" id="111111561"/>
<dbReference type="RefSeq" id="XP_022304317.1">
    <property type="nucleotide sequence ID" value="XM_022448609.1"/>
</dbReference>
<dbReference type="FunFam" id="3.30.160.60:FF:000100">
    <property type="entry name" value="Zinc finger 45-like"/>
    <property type="match status" value="1"/>
</dbReference>
<feature type="domain" description="C2H2-type" evidence="7">
    <location>
        <begin position="571"/>
        <end position="599"/>
    </location>
</feature>
<feature type="compositionally biased region" description="Basic and acidic residues" evidence="6">
    <location>
        <begin position="325"/>
        <end position="343"/>
    </location>
</feature>
<dbReference type="PANTHER" id="PTHR24379:SF121">
    <property type="entry name" value="C2H2-TYPE DOMAIN-CONTAINING PROTEIN"/>
    <property type="match status" value="1"/>
</dbReference>
<reference evidence="9" key="1">
    <citation type="submission" date="2025-08" db="UniProtKB">
        <authorList>
            <consortium name="RefSeq"/>
        </authorList>
    </citation>
    <scope>IDENTIFICATION</scope>
    <source>
        <tissue evidence="9">Whole sample</tissue>
    </source>
</reference>
<dbReference type="FunFam" id="3.30.160.60:FF:000345">
    <property type="entry name" value="Zinc finger protein Gfi-1"/>
    <property type="match status" value="1"/>
</dbReference>
<feature type="region of interest" description="Disordered" evidence="6">
    <location>
        <begin position="217"/>
        <end position="241"/>
    </location>
</feature>
<name>A0A8B8BLW1_CRAVI</name>
<keyword evidence="1" id="KW-0479">Metal-binding</keyword>
<keyword evidence="8" id="KW-1185">Reference proteome</keyword>
<sequence length="692" mass="78194">MEPLMPVKCECFCISVDLGRGETIVSGTELGKQFVMGELCKFYGANVFTSFLNFCRKNTRKDMNYKVVLVKNRSTVGKSSTVIPNTKATTGSQVTEATTETQVTKSTTGSQVTEATTGTQVTKSTTGTQVTEATTGTQVNEATTVTTITKAYTGISNTPNVQILFPTKSIGSTHHLKRNTKFKRFSPYRSLLVGSKIGNTLEKKLTCDSVKSINDSLQQKGSDVSGDKKADVKMEGESKVDTTGSNIQALINYRKADTGVNQEGASEVDTTGNNIQVLINYRKADTGSKNSILPCKLYQNVHNKNLVSMKQQNDVSSENNNTVLSEEKAEEKDGQEVEIKVEKEEEEDVNEEYTHDSSYKSCTKRILRSSKGTYSTQTDNGKDFLEQSTSTNKSDQGFSSESPQSTCSSESEEDLWEPPRKIANAEKHLVKDFKRNPDQKDDGEEVHDDKFDCAMKNNTDKLPTPGRRDKTIMKLKKAREEESQKQATEKEFPESTLDVVTEIVYPVRVMCEVWKCHCGETYNNQKEFVKHNRDTHNTAMKLCEYCGEFVRWKGIRSHILKHLPEEQRKDYLCNVCGKSYLWQKYLKKHMAIVHDGKRVKCDKCNKEFRGDQTLKKHLLTHMNMLNFVCSYCGKRFVSKDSMQTHTRVHTGERPYECEYCGEKFNHNVSRKNHIRKAHPGKEIHKAVKGFSH</sequence>
<keyword evidence="4" id="KW-0862">Zinc</keyword>
<feature type="domain" description="C2H2-type" evidence="7">
    <location>
        <begin position="509"/>
        <end position="541"/>
    </location>
</feature>
<feature type="region of interest" description="Disordered" evidence="6">
    <location>
        <begin position="309"/>
        <end position="467"/>
    </location>
</feature>
<dbReference type="Gene3D" id="3.30.160.60">
    <property type="entry name" value="Classic Zinc Finger"/>
    <property type="match status" value="3"/>
</dbReference>
<evidence type="ECO:0000256" key="3">
    <source>
        <dbReference type="ARBA" id="ARBA00022771"/>
    </source>
</evidence>
<dbReference type="AlphaFoldDB" id="A0A8B8BLW1"/>
<evidence type="ECO:0000313" key="8">
    <source>
        <dbReference type="Proteomes" id="UP000694844"/>
    </source>
</evidence>
<gene>
    <name evidence="9" type="primary">LOC111111561</name>
</gene>
<evidence type="ECO:0000256" key="2">
    <source>
        <dbReference type="ARBA" id="ARBA00022737"/>
    </source>
</evidence>
<dbReference type="SMART" id="SM00355">
    <property type="entry name" value="ZnF_C2H2"/>
    <property type="match status" value="6"/>
</dbReference>
<accession>A0A8B8BLW1</accession>
<feature type="domain" description="C2H2-type" evidence="7">
    <location>
        <begin position="655"/>
        <end position="683"/>
    </location>
</feature>
<dbReference type="PROSITE" id="PS00028">
    <property type="entry name" value="ZINC_FINGER_C2H2_1"/>
    <property type="match status" value="3"/>
</dbReference>
<organism evidence="8 9">
    <name type="scientific">Crassostrea virginica</name>
    <name type="common">Eastern oyster</name>
    <dbReference type="NCBI Taxonomy" id="6565"/>
    <lineage>
        <taxon>Eukaryota</taxon>
        <taxon>Metazoa</taxon>
        <taxon>Spiralia</taxon>
        <taxon>Lophotrochozoa</taxon>
        <taxon>Mollusca</taxon>
        <taxon>Bivalvia</taxon>
        <taxon>Autobranchia</taxon>
        <taxon>Pteriomorphia</taxon>
        <taxon>Ostreida</taxon>
        <taxon>Ostreoidea</taxon>
        <taxon>Ostreidae</taxon>
        <taxon>Crassostrea</taxon>
    </lineage>
</organism>
<feature type="compositionally biased region" description="Polar residues" evidence="6">
    <location>
        <begin position="370"/>
        <end position="379"/>
    </location>
</feature>
<dbReference type="PROSITE" id="PS50157">
    <property type="entry name" value="ZINC_FINGER_C2H2_2"/>
    <property type="match status" value="5"/>
</dbReference>
<dbReference type="Proteomes" id="UP000694844">
    <property type="component" value="Chromosome 9"/>
</dbReference>
<protein>
    <submittedName>
        <fullName evidence="9">Zinc finger protein 37-like</fullName>
    </submittedName>
</protein>
<dbReference type="GO" id="GO:0008270">
    <property type="term" value="F:zinc ion binding"/>
    <property type="evidence" value="ECO:0007669"/>
    <property type="project" value="UniProtKB-KW"/>
</dbReference>
<feature type="domain" description="C2H2-type" evidence="7">
    <location>
        <begin position="599"/>
        <end position="621"/>
    </location>
</feature>
<evidence type="ECO:0000259" key="7">
    <source>
        <dbReference type="PROSITE" id="PS50157"/>
    </source>
</evidence>
<feature type="compositionally biased region" description="Polar residues" evidence="6">
    <location>
        <begin position="386"/>
        <end position="398"/>
    </location>
</feature>
<feature type="compositionally biased region" description="Basic and acidic residues" evidence="6">
    <location>
        <begin position="225"/>
        <end position="240"/>
    </location>
</feature>
<dbReference type="SUPFAM" id="SSF57667">
    <property type="entry name" value="beta-beta-alpha zinc fingers"/>
    <property type="match status" value="2"/>
</dbReference>
<feature type="compositionally biased region" description="Basic and acidic residues" evidence="6">
    <location>
        <begin position="417"/>
        <end position="440"/>
    </location>
</feature>
<feature type="domain" description="C2H2-type" evidence="7">
    <location>
        <begin position="627"/>
        <end position="654"/>
    </location>
</feature>
<feature type="compositionally biased region" description="Polar residues" evidence="6">
    <location>
        <begin position="309"/>
        <end position="324"/>
    </location>
</feature>
<feature type="compositionally biased region" description="Low complexity" evidence="6">
    <location>
        <begin position="399"/>
        <end position="409"/>
    </location>
</feature>
<evidence type="ECO:0000256" key="5">
    <source>
        <dbReference type="PROSITE-ProRule" id="PRU00042"/>
    </source>
</evidence>